<gene>
    <name evidence="1" type="ORF">PSS4_v1_200016</name>
</gene>
<dbReference type="EMBL" id="LN899821">
    <property type="protein sequence ID" value="CUV16937.1"/>
    <property type="molecule type" value="Genomic_DNA"/>
</dbReference>
<accession>A0A0S4U414</accession>
<protein>
    <submittedName>
        <fullName evidence="1">Putative bacteriophage protein</fullName>
    </submittedName>
</protein>
<proteinExistence type="predicted"/>
<reference evidence="1" key="1">
    <citation type="submission" date="2015-10" db="EMBL/GenBank/DDBJ databases">
        <authorList>
            <person name="Gilbert D.G."/>
        </authorList>
    </citation>
    <scope>NUCLEOTIDE SEQUENCE</scope>
    <source>
        <strain evidence="1">Phyl III-seqv23</strain>
    </source>
</reference>
<name>A0A0S4U414_RALSL</name>
<evidence type="ECO:0000313" key="1">
    <source>
        <dbReference type="EMBL" id="CUV16937.1"/>
    </source>
</evidence>
<organism evidence="1">
    <name type="scientific">Ralstonia solanacearum</name>
    <name type="common">Pseudomonas solanacearum</name>
    <dbReference type="NCBI Taxonomy" id="305"/>
    <lineage>
        <taxon>Bacteria</taxon>
        <taxon>Pseudomonadati</taxon>
        <taxon>Pseudomonadota</taxon>
        <taxon>Betaproteobacteria</taxon>
        <taxon>Burkholderiales</taxon>
        <taxon>Burkholderiaceae</taxon>
        <taxon>Ralstonia</taxon>
        <taxon>Ralstonia solanacearum species complex</taxon>
    </lineage>
</organism>
<dbReference type="AlphaFoldDB" id="A0A0S4U414"/>
<sequence length="218" mass="22609">MPAGLTVYGEHGFVQITEAYGNLALRQKSTVTPDGSGRGSIMFSASRPFVCIQSANPVALLGSSNSGADWIVNFSAPAQAPFTVYVFDEPAAPSGQPGLQVFKADGTLAFDSGLAYLKVSGVVTPPSGAPAYGQSWEASPLTAGNYAACLSYTRTGIYAVPGTDTLFVADHVYTTANGAGLKLLQYTHRGAWNQGDGSGLKIDTANPPQIVLVDVSQL</sequence>